<evidence type="ECO:0000256" key="6">
    <source>
        <dbReference type="ARBA" id="ARBA00022989"/>
    </source>
</evidence>
<dbReference type="CDD" id="cd04606">
    <property type="entry name" value="CBS_pair_Mg_transporter"/>
    <property type="match status" value="1"/>
</dbReference>
<feature type="domain" description="CBS" evidence="10">
    <location>
        <begin position="143"/>
        <end position="206"/>
    </location>
</feature>
<dbReference type="PANTHER" id="PTHR43773:SF1">
    <property type="entry name" value="MAGNESIUM TRANSPORTER MGTE"/>
    <property type="match status" value="1"/>
</dbReference>
<dbReference type="Gene3D" id="1.25.60.10">
    <property type="entry name" value="MgtE N-terminal domain-like"/>
    <property type="match status" value="1"/>
</dbReference>
<evidence type="ECO:0000259" key="10">
    <source>
        <dbReference type="PROSITE" id="PS51371"/>
    </source>
</evidence>
<dbReference type="NCBIfam" id="TIGR00400">
    <property type="entry name" value="mgtE"/>
    <property type="match status" value="1"/>
</dbReference>
<dbReference type="SUPFAM" id="SSF158791">
    <property type="entry name" value="MgtE N-terminal domain-like"/>
    <property type="match status" value="1"/>
</dbReference>
<dbReference type="Pfam" id="PF03448">
    <property type="entry name" value="MgtE_N"/>
    <property type="match status" value="1"/>
</dbReference>
<keyword evidence="6 9" id="KW-1133">Transmembrane helix</keyword>
<evidence type="ECO:0000256" key="7">
    <source>
        <dbReference type="ARBA" id="ARBA00023136"/>
    </source>
</evidence>
<dbReference type="InterPro" id="IPR006668">
    <property type="entry name" value="Mg_transptr_MgtE_intracell_dom"/>
</dbReference>
<dbReference type="Pfam" id="PF01769">
    <property type="entry name" value="MgtE"/>
    <property type="match status" value="1"/>
</dbReference>
<comment type="similarity">
    <text evidence="2 9">Belongs to the SLC41A transporter family.</text>
</comment>
<comment type="caution">
    <text evidence="11">The sequence shown here is derived from an EMBL/GenBank/DDBJ whole genome shotgun (WGS) entry which is preliminary data.</text>
</comment>
<dbReference type="SMART" id="SM00924">
    <property type="entry name" value="MgtE_N"/>
    <property type="match status" value="1"/>
</dbReference>
<evidence type="ECO:0000256" key="8">
    <source>
        <dbReference type="PROSITE-ProRule" id="PRU00703"/>
    </source>
</evidence>
<evidence type="ECO:0000256" key="5">
    <source>
        <dbReference type="ARBA" id="ARBA00022842"/>
    </source>
</evidence>
<evidence type="ECO:0000256" key="1">
    <source>
        <dbReference type="ARBA" id="ARBA00004141"/>
    </source>
</evidence>
<dbReference type="SMART" id="SM00116">
    <property type="entry name" value="CBS"/>
    <property type="match status" value="2"/>
</dbReference>
<evidence type="ECO:0000256" key="9">
    <source>
        <dbReference type="RuleBase" id="RU362011"/>
    </source>
</evidence>
<dbReference type="SUPFAM" id="SSF54631">
    <property type="entry name" value="CBS-domain pair"/>
    <property type="match status" value="1"/>
</dbReference>
<keyword evidence="4 9" id="KW-0812">Transmembrane</keyword>
<feature type="domain" description="CBS" evidence="10">
    <location>
        <begin position="207"/>
        <end position="263"/>
    </location>
</feature>
<organism evidence="11 12">
    <name type="scientific">Evansella alkalicola</name>
    <dbReference type="NCBI Taxonomy" id="745819"/>
    <lineage>
        <taxon>Bacteria</taxon>
        <taxon>Bacillati</taxon>
        <taxon>Bacillota</taxon>
        <taxon>Bacilli</taxon>
        <taxon>Bacillales</taxon>
        <taxon>Bacillaceae</taxon>
        <taxon>Evansella</taxon>
    </lineage>
</organism>
<dbReference type="PROSITE" id="PS51371">
    <property type="entry name" value="CBS"/>
    <property type="match status" value="2"/>
</dbReference>
<dbReference type="Gene3D" id="3.10.580.10">
    <property type="entry name" value="CBS-domain"/>
    <property type="match status" value="1"/>
</dbReference>
<evidence type="ECO:0000313" key="11">
    <source>
        <dbReference type="EMBL" id="MBU9723218.1"/>
    </source>
</evidence>
<feature type="transmembrane region" description="Helical" evidence="9">
    <location>
        <begin position="316"/>
        <end position="342"/>
    </location>
</feature>
<keyword evidence="3 9" id="KW-0813">Transport</keyword>
<reference evidence="11 12" key="1">
    <citation type="submission" date="2021-06" db="EMBL/GenBank/DDBJ databases">
        <title>Bacillus sp. RD4P76, an endophyte from a halophyte.</title>
        <authorList>
            <person name="Sun J.-Q."/>
        </authorList>
    </citation>
    <scope>NUCLEOTIDE SEQUENCE [LARGE SCALE GENOMIC DNA]</scope>
    <source>
        <strain evidence="11 12">JCM 17098</strain>
    </source>
</reference>
<comment type="function">
    <text evidence="9">Acts as a magnesium transporter.</text>
</comment>
<dbReference type="InterPro" id="IPR006669">
    <property type="entry name" value="MgtE_transporter"/>
</dbReference>
<proteinExistence type="inferred from homology"/>
<feature type="transmembrane region" description="Helical" evidence="9">
    <location>
        <begin position="390"/>
        <end position="417"/>
    </location>
</feature>
<dbReference type="Proteomes" id="UP000790580">
    <property type="component" value="Unassembled WGS sequence"/>
</dbReference>
<keyword evidence="9" id="KW-0479">Metal-binding</keyword>
<dbReference type="RefSeq" id="WP_088076725.1">
    <property type="nucleotide sequence ID" value="NZ_JAHQCR010000072.1"/>
</dbReference>
<keyword evidence="8" id="KW-0129">CBS domain</keyword>
<comment type="subunit">
    <text evidence="9">Homodimer.</text>
</comment>
<protein>
    <recommendedName>
        <fullName evidence="9">Magnesium transporter MgtE</fullName>
    </recommendedName>
</protein>
<evidence type="ECO:0000256" key="2">
    <source>
        <dbReference type="ARBA" id="ARBA00009749"/>
    </source>
</evidence>
<dbReference type="InterPro" id="IPR038076">
    <property type="entry name" value="MgtE_N_sf"/>
</dbReference>
<dbReference type="Gene3D" id="1.10.357.20">
    <property type="entry name" value="SLC41 divalent cation transporters, integral membrane domain"/>
    <property type="match status" value="1"/>
</dbReference>
<feature type="transmembrane region" description="Helical" evidence="9">
    <location>
        <begin position="291"/>
        <end position="310"/>
    </location>
</feature>
<evidence type="ECO:0000256" key="4">
    <source>
        <dbReference type="ARBA" id="ARBA00022692"/>
    </source>
</evidence>
<dbReference type="InterPro" id="IPR036739">
    <property type="entry name" value="SLC41_membr_dom_sf"/>
</dbReference>
<keyword evidence="5 9" id="KW-0460">Magnesium</keyword>
<evidence type="ECO:0000256" key="3">
    <source>
        <dbReference type="ARBA" id="ARBA00022448"/>
    </source>
</evidence>
<dbReference type="SUPFAM" id="SSF161093">
    <property type="entry name" value="MgtE membrane domain-like"/>
    <property type="match status" value="1"/>
</dbReference>
<accession>A0ABS6JXA5</accession>
<evidence type="ECO:0000313" key="12">
    <source>
        <dbReference type="Proteomes" id="UP000790580"/>
    </source>
</evidence>
<name>A0ABS6JXA5_9BACI</name>
<dbReference type="InterPro" id="IPR046342">
    <property type="entry name" value="CBS_dom_sf"/>
</dbReference>
<dbReference type="InterPro" id="IPR006667">
    <property type="entry name" value="SLC41_membr_dom"/>
</dbReference>
<feature type="transmembrane region" description="Helical" evidence="9">
    <location>
        <begin position="363"/>
        <end position="384"/>
    </location>
</feature>
<keyword evidence="9" id="KW-1003">Cell membrane</keyword>
<dbReference type="InterPro" id="IPR000644">
    <property type="entry name" value="CBS_dom"/>
</dbReference>
<keyword evidence="7 9" id="KW-0472">Membrane</keyword>
<keyword evidence="12" id="KW-1185">Reference proteome</keyword>
<dbReference type="Pfam" id="PF00571">
    <property type="entry name" value="CBS"/>
    <property type="match status" value="2"/>
</dbReference>
<dbReference type="PANTHER" id="PTHR43773">
    <property type="entry name" value="MAGNESIUM TRANSPORTER MGTE"/>
    <property type="match status" value="1"/>
</dbReference>
<dbReference type="EMBL" id="JAHQCR010000072">
    <property type="protein sequence ID" value="MBU9723218.1"/>
    <property type="molecule type" value="Genomic_DNA"/>
</dbReference>
<gene>
    <name evidence="11" type="primary">mgtE</name>
    <name evidence="11" type="ORF">KS407_17505</name>
</gene>
<comment type="subcellular location">
    <subcellularLocation>
        <location evidence="9">Cell membrane</location>
        <topology evidence="9">Multi-pass membrane protein</topology>
    </subcellularLocation>
    <subcellularLocation>
        <location evidence="1">Membrane</location>
        <topology evidence="1">Multi-pass membrane protein</topology>
    </subcellularLocation>
</comment>
<feature type="transmembrane region" description="Helical" evidence="9">
    <location>
        <begin position="429"/>
        <end position="452"/>
    </location>
</feature>
<sequence length="455" mass="50715">MKKRLNFKNREEFTYYLFLYLKNNDAENFREEFLELHPTDQVEIFKLMSKEKRKKVYRYLKPPEFAEIFQGIELQGQKTVFSELEDEFALSMLNELPADDVTDFFGNIPDSVASYLLEKMDKKEANTIKLLLSYKENTAGSIMTTEFITLSPKETAAEVMDRLREEGLGAETIYYLYVTNEEETLIGILSLRELITSAKEVMIGDIMKEQVISVSAFADQEEVSTIIKKYDLLAVPVVTSEEKIIGIVTVDDVIDVIEEENTEDIGQFAAVKGALDLNVGAWTATKKRLPWLILLLFIGMLTAGLIGSFEGMLAEVAILAIFIPLIADMAGNTGTQSLAIVVRGLALEKFQRTEIVRLLKREAATGLIMGIVCGVLVSMIATFIPQGNMIFGLIIGVSLFATVVISTLTGTVIPLIINKLKIDPAIASGPFITTINDIVGLFIYFTIASMLLQFL</sequence>